<dbReference type="InterPro" id="IPR003439">
    <property type="entry name" value="ABC_transporter-like_ATP-bd"/>
</dbReference>
<reference evidence="8 9" key="1">
    <citation type="submission" date="2017-12" db="EMBL/GenBank/DDBJ databases">
        <title>Phylogenetic diversity of female urinary microbiome.</title>
        <authorList>
            <person name="Thomas-White K."/>
            <person name="Wolfe A.J."/>
        </authorList>
    </citation>
    <scope>NUCLEOTIDE SEQUENCE [LARGE SCALE GENOMIC DNA]</scope>
    <source>
        <strain evidence="8 9">UMB0319</strain>
    </source>
</reference>
<feature type="domain" description="ABC transporter" evidence="7">
    <location>
        <begin position="43"/>
        <end position="273"/>
    </location>
</feature>
<dbReference type="PANTHER" id="PTHR42711:SF19">
    <property type="entry name" value="DOXORUBICIN RESISTANCE ATP-BINDING PROTEIN DRRA"/>
    <property type="match status" value="1"/>
</dbReference>
<dbReference type="InterPro" id="IPR050763">
    <property type="entry name" value="ABC_transporter_ATP-binding"/>
</dbReference>
<keyword evidence="3" id="KW-0547">Nucleotide-binding</keyword>
<dbReference type="CDD" id="cd03230">
    <property type="entry name" value="ABC_DR_subfamily_A"/>
    <property type="match status" value="1"/>
</dbReference>
<dbReference type="RefSeq" id="WP_006549361.1">
    <property type="nucleotide sequence ID" value="NZ_JAHAIH010000015.1"/>
</dbReference>
<dbReference type="PANTHER" id="PTHR42711">
    <property type="entry name" value="ABC TRANSPORTER ATP-BINDING PROTEIN"/>
    <property type="match status" value="1"/>
</dbReference>
<dbReference type="GO" id="GO:0005524">
    <property type="term" value="F:ATP binding"/>
    <property type="evidence" value="ECO:0007669"/>
    <property type="project" value="UniProtKB-KW"/>
</dbReference>
<feature type="region of interest" description="Disordered" evidence="6">
    <location>
        <begin position="1"/>
        <end position="32"/>
    </location>
</feature>
<dbReference type="PROSITE" id="PS50893">
    <property type="entry name" value="ABC_TRANSPORTER_2"/>
    <property type="match status" value="1"/>
</dbReference>
<evidence type="ECO:0000256" key="3">
    <source>
        <dbReference type="ARBA" id="ARBA00022741"/>
    </source>
</evidence>
<accession>A0A2I1KVZ9</accession>
<dbReference type="SMART" id="SM00382">
    <property type="entry name" value="AAA"/>
    <property type="match status" value="1"/>
</dbReference>
<name>A0A2I1KVZ9_9ACTO</name>
<protein>
    <submittedName>
        <fullName evidence="8">ABC transporter ATP-binding protein</fullName>
    </submittedName>
</protein>
<comment type="caution">
    <text evidence="8">The sequence shown here is derived from an EMBL/GenBank/DDBJ whole genome shotgun (WGS) entry which is preliminary data.</text>
</comment>
<dbReference type="AlphaFoldDB" id="A0A2I1KVZ9"/>
<evidence type="ECO:0000259" key="7">
    <source>
        <dbReference type="PROSITE" id="PS50893"/>
    </source>
</evidence>
<dbReference type="Pfam" id="PF00005">
    <property type="entry name" value="ABC_tran"/>
    <property type="match status" value="1"/>
</dbReference>
<evidence type="ECO:0000256" key="4">
    <source>
        <dbReference type="ARBA" id="ARBA00022840"/>
    </source>
</evidence>
<evidence type="ECO:0000313" key="9">
    <source>
        <dbReference type="Proteomes" id="UP000234778"/>
    </source>
</evidence>
<evidence type="ECO:0000313" key="8">
    <source>
        <dbReference type="EMBL" id="PKY99785.1"/>
    </source>
</evidence>
<gene>
    <name evidence="8" type="ORF">CYJ26_02650</name>
</gene>
<keyword evidence="2" id="KW-0813">Transport</keyword>
<comment type="subcellular location">
    <subcellularLocation>
        <location evidence="1">Cell membrane</location>
        <topology evidence="1">Peripheral membrane protein</topology>
    </subcellularLocation>
</comment>
<dbReference type="InterPro" id="IPR027417">
    <property type="entry name" value="P-loop_NTPase"/>
</dbReference>
<evidence type="ECO:0000256" key="2">
    <source>
        <dbReference type="ARBA" id="ARBA00022448"/>
    </source>
</evidence>
<sequence>MSQSTPFDAVPPAGPGGEHPSAWQPAPDAAAPVSAPEASVPALVCQGLCKAFGQKLAVDHLTLTVPAGSVYGVVGPNGAGKTTTLSMATGLLVPDAGRVLVHGADVWREPGRAKALLGVLPDGLRTFDRLSGLDLVTYSGLLRGLDREVVVPRAIQLLHVLGLWEAGTTLVADYSAGMRKKVHLACALVHSPSVLVLDEPFEAVDPVSAQTIQGLLTDFAGAGGTVIISSHVMATVQRFCSHVAVIAAGRVLAAGATQEVAAGQDLDTRFAQLVGAPATREELSWLRPSSV</sequence>
<dbReference type="EMBL" id="PKHA01000001">
    <property type="protein sequence ID" value="PKY99785.1"/>
    <property type="molecule type" value="Genomic_DNA"/>
</dbReference>
<dbReference type="Gene3D" id="3.40.50.300">
    <property type="entry name" value="P-loop containing nucleotide triphosphate hydrolases"/>
    <property type="match status" value="1"/>
</dbReference>
<proteinExistence type="predicted"/>
<dbReference type="Proteomes" id="UP000234778">
    <property type="component" value="Unassembled WGS sequence"/>
</dbReference>
<evidence type="ECO:0000256" key="6">
    <source>
        <dbReference type="SAM" id="MobiDB-lite"/>
    </source>
</evidence>
<dbReference type="GO" id="GO:0005886">
    <property type="term" value="C:plasma membrane"/>
    <property type="evidence" value="ECO:0007669"/>
    <property type="project" value="UniProtKB-SubCell"/>
</dbReference>
<dbReference type="SUPFAM" id="SSF52540">
    <property type="entry name" value="P-loop containing nucleoside triphosphate hydrolases"/>
    <property type="match status" value="1"/>
</dbReference>
<dbReference type="InterPro" id="IPR003593">
    <property type="entry name" value="AAA+_ATPase"/>
</dbReference>
<dbReference type="GeneID" id="81707847"/>
<evidence type="ECO:0000256" key="1">
    <source>
        <dbReference type="ARBA" id="ARBA00004202"/>
    </source>
</evidence>
<organism evidence="8 9">
    <name type="scientific">Actinomyces urogenitalis</name>
    <dbReference type="NCBI Taxonomy" id="103621"/>
    <lineage>
        <taxon>Bacteria</taxon>
        <taxon>Bacillati</taxon>
        <taxon>Actinomycetota</taxon>
        <taxon>Actinomycetes</taxon>
        <taxon>Actinomycetales</taxon>
        <taxon>Actinomycetaceae</taxon>
        <taxon>Actinomyces</taxon>
    </lineage>
</organism>
<evidence type="ECO:0000256" key="5">
    <source>
        <dbReference type="ARBA" id="ARBA00023251"/>
    </source>
</evidence>
<dbReference type="GO" id="GO:0046677">
    <property type="term" value="P:response to antibiotic"/>
    <property type="evidence" value="ECO:0007669"/>
    <property type="project" value="UniProtKB-KW"/>
</dbReference>
<keyword evidence="5" id="KW-0046">Antibiotic resistance</keyword>
<dbReference type="GO" id="GO:0016887">
    <property type="term" value="F:ATP hydrolysis activity"/>
    <property type="evidence" value="ECO:0007669"/>
    <property type="project" value="InterPro"/>
</dbReference>
<keyword evidence="4 8" id="KW-0067">ATP-binding</keyword>